<dbReference type="AlphaFoldDB" id="A0A101LWJ4"/>
<geneLocation type="mitochondrion" evidence="1"/>
<sequence length="64" mass="7198">MECKKAVPTIPHHHNNRAVQLRQGYGGMRLCAVPPIIGGEQRDHIILCLGYSTNHPAVSHKFWL</sequence>
<reference evidence="1" key="1">
    <citation type="journal article" date="2015" name="Genome Biol. Evol.">
        <title>Organellar Genomes of White Spruce (Picea glauca): Assembly and Annotation.</title>
        <authorList>
            <person name="Jackman S.D."/>
            <person name="Warren R.L."/>
            <person name="Gibb E.A."/>
            <person name="Vandervalk B.P."/>
            <person name="Mohamadi H."/>
            <person name="Chu J."/>
            <person name="Raymond A."/>
            <person name="Pleasance S."/>
            <person name="Coope R."/>
            <person name="Wildung M.R."/>
            <person name="Ritland C.E."/>
            <person name="Bousquet J."/>
            <person name="Jones S.J."/>
            <person name="Bohlmann J."/>
            <person name="Birol I."/>
        </authorList>
    </citation>
    <scope>NUCLEOTIDE SEQUENCE [LARGE SCALE GENOMIC DNA]</scope>
    <source>
        <tissue evidence="1">Flushing bud</tissue>
    </source>
</reference>
<organism evidence="1">
    <name type="scientific">Picea glauca</name>
    <name type="common">White spruce</name>
    <name type="synonym">Pinus glauca</name>
    <dbReference type="NCBI Taxonomy" id="3330"/>
    <lineage>
        <taxon>Eukaryota</taxon>
        <taxon>Viridiplantae</taxon>
        <taxon>Streptophyta</taxon>
        <taxon>Embryophyta</taxon>
        <taxon>Tracheophyta</taxon>
        <taxon>Spermatophyta</taxon>
        <taxon>Pinopsida</taxon>
        <taxon>Pinidae</taxon>
        <taxon>Conifers I</taxon>
        <taxon>Pinales</taxon>
        <taxon>Pinaceae</taxon>
        <taxon>Picea</taxon>
    </lineage>
</organism>
<dbReference type="EMBL" id="LKAM01000010">
    <property type="protein sequence ID" value="KUM46650.1"/>
    <property type="molecule type" value="Genomic_DNA"/>
</dbReference>
<evidence type="ECO:0000313" key="1">
    <source>
        <dbReference type="EMBL" id="KUM46650.1"/>
    </source>
</evidence>
<proteinExistence type="predicted"/>
<keyword evidence="1" id="KW-0496">Mitochondrion</keyword>
<comment type="caution">
    <text evidence="1">The sequence shown here is derived from an EMBL/GenBank/DDBJ whole genome shotgun (WGS) entry which is preliminary data.</text>
</comment>
<protein>
    <submittedName>
        <fullName evidence="1">Uncharacterized protein</fullName>
    </submittedName>
</protein>
<accession>A0A101LWJ4</accession>
<gene>
    <name evidence="1" type="ORF">ABT39_MTgene1330</name>
</gene>
<name>A0A101LWJ4_PICGL</name>